<protein>
    <submittedName>
        <fullName evidence="1">Uncharacterized protein</fullName>
    </submittedName>
</protein>
<dbReference type="Proteomes" id="UP000028623">
    <property type="component" value="Unassembled WGS sequence"/>
</dbReference>
<gene>
    <name evidence="1" type="ORF">IO89_16495</name>
</gene>
<dbReference type="RefSeq" id="WP_034978573.1">
    <property type="nucleotide sequence ID" value="NZ_FOFI01000005.1"/>
</dbReference>
<dbReference type="AlphaFoldDB" id="A0A085B9G4"/>
<dbReference type="EMBL" id="JPLY01000005">
    <property type="protein sequence ID" value="KFC19109.1"/>
    <property type="molecule type" value="Genomic_DNA"/>
</dbReference>
<organism evidence="1 2">
    <name type="scientific">Epilithonimonas lactis</name>
    <dbReference type="NCBI Taxonomy" id="421072"/>
    <lineage>
        <taxon>Bacteria</taxon>
        <taxon>Pseudomonadati</taxon>
        <taxon>Bacteroidota</taxon>
        <taxon>Flavobacteriia</taxon>
        <taxon>Flavobacteriales</taxon>
        <taxon>Weeksellaceae</taxon>
        <taxon>Chryseobacterium group</taxon>
        <taxon>Epilithonimonas</taxon>
    </lineage>
</organism>
<proteinExistence type="predicted"/>
<reference evidence="1 2" key="1">
    <citation type="submission" date="2014-07" db="EMBL/GenBank/DDBJ databases">
        <title>Epilithonimonas lactis LMG 22401 Genome.</title>
        <authorList>
            <person name="Pipes S.E."/>
            <person name="Stropko S.J."/>
        </authorList>
    </citation>
    <scope>NUCLEOTIDE SEQUENCE [LARGE SCALE GENOMIC DNA]</scope>
    <source>
        <strain evidence="1 2">LMG 24401</strain>
    </source>
</reference>
<keyword evidence="2" id="KW-1185">Reference proteome</keyword>
<sequence length="256" mass="29679">MKYNSFLNSIGTPNEIKIFEEDFSEFTVEYSYPTILMPTEENFKDIFTEIRGSDICSVYLSIEQGEAVVIKDDNNFTSGLNDLKNLLVSHEEGEKINVKLNVYKNSNDNQFYFYSKDCFFNYIKSFDSLSLANFFSSNIFNHNSKVYIFINDFVGTLNSNKFFISAQYQPTEDNYEYPEKRISNIVSNNHSSFFGKLHVLPEDFIFSGNGEIDLSTLERFQRLAKILIISSVFDITDLTKESFFYKLMVISQSVNP</sequence>
<name>A0A085B9G4_9FLAO</name>
<evidence type="ECO:0000313" key="1">
    <source>
        <dbReference type="EMBL" id="KFC19109.1"/>
    </source>
</evidence>
<dbReference type="OrthoDB" id="2972222at2"/>
<evidence type="ECO:0000313" key="2">
    <source>
        <dbReference type="Proteomes" id="UP000028623"/>
    </source>
</evidence>
<comment type="caution">
    <text evidence="1">The sequence shown here is derived from an EMBL/GenBank/DDBJ whole genome shotgun (WGS) entry which is preliminary data.</text>
</comment>
<accession>A0A085B9G4</accession>